<sequence>MESSSPRLFFSAFRGPLSGDSPSLEPCVPFTREAESTAQDITGALSADDARGYWVKSDPTPSES</sequence>
<organism evidence="1 2">
    <name type="scientific">Pocillopora damicornis</name>
    <name type="common">Cauliflower coral</name>
    <name type="synonym">Millepora damicornis</name>
    <dbReference type="NCBI Taxonomy" id="46731"/>
    <lineage>
        <taxon>Eukaryota</taxon>
        <taxon>Metazoa</taxon>
        <taxon>Cnidaria</taxon>
        <taxon>Anthozoa</taxon>
        <taxon>Hexacorallia</taxon>
        <taxon>Scleractinia</taxon>
        <taxon>Astrocoeniina</taxon>
        <taxon>Pocilloporidae</taxon>
        <taxon>Pocillopora</taxon>
    </lineage>
</organism>
<proteinExistence type="predicted"/>
<name>A0A3M6UWV8_POCDA</name>
<dbReference type="AlphaFoldDB" id="A0A3M6UWV8"/>
<accession>A0A3M6UWV8</accession>
<gene>
    <name evidence="1" type="ORF">pdam_00013833</name>
</gene>
<protein>
    <submittedName>
        <fullName evidence="1">Uncharacterized protein</fullName>
    </submittedName>
</protein>
<comment type="caution">
    <text evidence="1">The sequence shown here is derived from an EMBL/GenBank/DDBJ whole genome shotgun (WGS) entry which is preliminary data.</text>
</comment>
<evidence type="ECO:0000313" key="2">
    <source>
        <dbReference type="Proteomes" id="UP000275408"/>
    </source>
</evidence>
<reference evidence="1 2" key="1">
    <citation type="journal article" date="2018" name="Sci. Rep.">
        <title>Comparative analysis of the Pocillopora damicornis genome highlights role of immune system in coral evolution.</title>
        <authorList>
            <person name="Cunning R."/>
            <person name="Bay R.A."/>
            <person name="Gillette P."/>
            <person name="Baker A.C."/>
            <person name="Traylor-Knowles N."/>
        </authorList>
    </citation>
    <scope>NUCLEOTIDE SEQUENCE [LARGE SCALE GENOMIC DNA]</scope>
    <source>
        <strain evidence="1">RSMAS</strain>
        <tissue evidence="1">Whole animal</tissue>
    </source>
</reference>
<evidence type="ECO:0000313" key="1">
    <source>
        <dbReference type="EMBL" id="RMX58079.1"/>
    </source>
</evidence>
<keyword evidence="2" id="KW-1185">Reference proteome</keyword>
<dbReference type="Proteomes" id="UP000275408">
    <property type="component" value="Unassembled WGS sequence"/>
</dbReference>
<dbReference type="EMBL" id="RCHS01000546">
    <property type="protein sequence ID" value="RMX58079.1"/>
    <property type="molecule type" value="Genomic_DNA"/>
</dbReference>